<protein>
    <submittedName>
        <fullName evidence="1">Uncharacterized protein</fullName>
    </submittedName>
</protein>
<name>A0A6C0KID0_9ZZZZ</name>
<organism evidence="1">
    <name type="scientific">viral metagenome</name>
    <dbReference type="NCBI Taxonomy" id="1070528"/>
    <lineage>
        <taxon>unclassified sequences</taxon>
        <taxon>metagenomes</taxon>
        <taxon>organismal metagenomes</taxon>
    </lineage>
</organism>
<dbReference type="AlphaFoldDB" id="A0A6C0KID0"/>
<reference evidence="1" key="1">
    <citation type="journal article" date="2020" name="Nature">
        <title>Giant virus diversity and host interactions through global metagenomics.</title>
        <authorList>
            <person name="Schulz F."/>
            <person name="Roux S."/>
            <person name="Paez-Espino D."/>
            <person name="Jungbluth S."/>
            <person name="Walsh D.A."/>
            <person name="Denef V.J."/>
            <person name="McMahon K.D."/>
            <person name="Konstantinidis K.T."/>
            <person name="Eloe-Fadrosh E.A."/>
            <person name="Kyrpides N.C."/>
            <person name="Woyke T."/>
        </authorList>
    </citation>
    <scope>NUCLEOTIDE SEQUENCE</scope>
    <source>
        <strain evidence="1">GVMAG-S-3300012000-53</strain>
    </source>
</reference>
<sequence length="223" mass="26242">MNNITLITSVIDTPKIPLSYINTRSIYTKEERFIQTKNTIKTMKENIPNNKIFVVECSLLSDEESNYFKENTDYFINLYYVNDVINRIYSISKSMGEGTMTIYALKYLFDNKIVFDNLFKISGRYWLNNFFNYNTFNNNSNVIHYINHDTNNCLTSLYKINYDTTKKWYEYLLISENKFKNCIGYESIFADFMKTVNDHEKKIVNTAYGVSGYISVDGSLLNV</sequence>
<evidence type="ECO:0000313" key="1">
    <source>
        <dbReference type="EMBL" id="QHU16567.1"/>
    </source>
</evidence>
<dbReference type="EMBL" id="MN740886">
    <property type="protein sequence ID" value="QHU16567.1"/>
    <property type="molecule type" value="Genomic_DNA"/>
</dbReference>
<accession>A0A6C0KID0</accession>
<proteinExistence type="predicted"/>